<comment type="caution">
    <text evidence="1">The sequence shown here is derived from an EMBL/GenBank/DDBJ whole genome shotgun (WGS) entry which is preliminary data.</text>
</comment>
<sequence length="1332" mass="146501">MAPRVRVNMVSDDADHSYPESSPDPLAMSVNSNKESKPERKSSRAAKAPLASSSPNKQARRPSITEQLLEFSSPSKSMVMNTGRPGGASPWRIKVTVEAEPGSGSENGNMESPTVKHVTRTRTKTTTVPLKDADDASPVKRRGRPRKSETTASLKPKSKRSGTPVRRRSKPRKLDVGAADISAADSLTDAAPNKRRGRPRKSVQPKRDETFFVNEQPLQSQLEPPTAQIPPTRSEEPESEPQEEAPAISTIRATRQDSTPQLEIPIVQTTRASPQEPQPKPDPNPTLKIPHFLALKTTLAPRSRGTPAPEEYNEPTVSIPRTTELSDKIRARRSTPAAKGRVILEDSSDDENAGVHTPSGTDEEGAATDSHEVANRKQATRQHKSSMLVREQEFDDDDDDDDEQFNDMTIYAFGEGNTKMLDDTTVLESENFSMVSVDSLPSGKGLSSLIEEQLDYTKPAAKSYHSILNESQVQLPLAAPRHFRSSPLPQRGASPGPSSTALRPQARSSSFGPPPRYHTPTVESRSPSNPPAIEPSQLSLKDAETPKLAKVVKAGIALQGLLDPARITPKEESSEQALGKRKDRLDDLFRGFSEGTRRELQAGLRLGEQLARQSQERDVKRGSSPALPTPSKTLLSGDAQDDVFKPSSKHRQSRLLTPEDQGDYTLPLPLPTKDADIEYPSLRVTAHYSHLVSPARSEDEMSWRVDTPPARLGSSGCKHLLTTSNEEGKLHHGQSVLAVPGEPQEEDYSDVWQEEASRSPDLPSYNDGSPEYESENTPQLQDLFTNDDSLVKPARSKIPKTWRRTSSSDFNYSDEADEEISYSPVAREQEEHPAAKPVDESKEKPLELAIPKKQEVEDEGNYSEASDDTGMFFQCNLPNIFKKKSETRLRDTRGGKVDLSLLLGEGDSLVPESSPAVKSPQPIQRNIFKNVPSHFTGFQASPARSSPLRYEMEIQGPEQSYDQSIDRSAFQPSSPFRTQVDDTMGSDVQQLRQEMEGHTDSSLRHLREEADAHAHAYEPQDRTLHEIEEVTEPSHTQATEMLPLSPPQAIEGSVLVPKRVYPPLFGDAKSAAVSRGHSPTRRTVRKPVETKIYKSIETPTVSVSPTVEEGPIGIFNRLTSTLWSALGAPAPPPPHPAAAKFDPLPKVEPWTKTHYKTLDALYQLHKNQPTLFAPASTNTSNTNNTVLTSFLTTNKQYPFIGARFCSWGYSVRMTEPLIVLCAVFMQLLKLNDIAEYERATGKNIELGDCNPGDSGTGIDALCVATRLASVVMGEALRRDEKRGQKVRREGAAETFTGMEGMEELCLYNTYLLRSLGAGGKMGVGAVLGSRVK</sequence>
<dbReference type="EMBL" id="MU003529">
    <property type="protein sequence ID" value="KAF2465476.1"/>
    <property type="molecule type" value="Genomic_DNA"/>
</dbReference>
<gene>
    <name evidence="1" type="ORF">BDR25DRAFT_396178</name>
</gene>
<protein>
    <submittedName>
        <fullName evidence="1">Uncharacterized protein</fullName>
    </submittedName>
</protein>
<proteinExistence type="predicted"/>
<name>A0ACB6QF05_9PLEO</name>
<accession>A0ACB6QF05</accession>
<evidence type="ECO:0000313" key="1">
    <source>
        <dbReference type="EMBL" id="KAF2465476.1"/>
    </source>
</evidence>
<dbReference type="Proteomes" id="UP000799755">
    <property type="component" value="Unassembled WGS sequence"/>
</dbReference>
<evidence type="ECO:0000313" key="2">
    <source>
        <dbReference type="Proteomes" id="UP000799755"/>
    </source>
</evidence>
<reference evidence="1" key="1">
    <citation type="journal article" date="2020" name="Stud. Mycol.">
        <title>101 Dothideomycetes genomes: a test case for predicting lifestyles and emergence of pathogens.</title>
        <authorList>
            <person name="Haridas S."/>
            <person name="Albert R."/>
            <person name="Binder M."/>
            <person name="Bloem J."/>
            <person name="Labutti K."/>
            <person name="Salamov A."/>
            <person name="Andreopoulos B."/>
            <person name="Baker S."/>
            <person name="Barry K."/>
            <person name="Bills G."/>
            <person name="Bluhm B."/>
            <person name="Cannon C."/>
            <person name="Castanera R."/>
            <person name="Culley D."/>
            <person name="Daum C."/>
            <person name="Ezra D."/>
            <person name="Gonzalez J."/>
            <person name="Henrissat B."/>
            <person name="Kuo A."/>
            <person name="Liang C."/>
            <person name="Lipzen A."/>
            <person name="Lutzoni F."/>
            <person name="Magnuson J."/>
            <person name="Mondo S."/>
            <person name="Nolan M."/>
            <person name="Ohm R."/>
            <person name="Pangilinan J."/>
            <person name="Park H.-J."/>
            <person name="Ramirez L."/>
            <person name="Alfaro M."/>
            <person name="Sun H."/>
            <person name="Tritt A."/>
            <person name="Yoshinaga Y."/>
            <person name="Zwiers L.-H."/>
            <person name="Turgeon B."/>
            <person name="Goodwin S."/>
            <person name="Spatafora J."/>
            <person name="Crous P."/>
            <person name="Grigoriev I."/>
        </authorList>
    </citation>
    <scope>NUCLEOTIDE SEQUENCE</scope>
    <source>
        <strain evidence="1">ATCC 200398</strain>
    </source>
</reference>
<organism evidence="1 2">
    <name type="scientific">Lindgomyces ingoldianus</name>
    <dbReference type="NCBI Taxonomy" id="673940"/>
    <lineage>
        <taxon>Eukaryota</taxon>
        <taxon>Fungi</taxon>
        <taxon>Dikarya</taxon>
        <taxon>Ascomycota</taxon>
        <taxon>Pezizomycotina</taxon>
        <taxon>Dothideomycetes</taxon>
        <taxon>Pleosporomycetidae</taxon>
        <taxon>Pleosporales</taxon>
        <taxon>Lindgomycetaceae</taxon>
        <taxon>Lindgomyces</taxon>
    </lineage>
</organism>
<keyword evidence="2" id="KW-1185">Reference proteome</keyword>